<evidence type="ECO:0000313" key="1">
    <source>
        <dbReference type="EMBL" id="QTE22870.1"/>
    </source>
</evidence>
<proteinExistence type="predicted"/>
<sequence>MLSTSIVSTENFFKNAIKNVHISEERKNLLFKISEAIVKEYLKNGVVNLNFICTHNSRRSQLGQVWGFYTAHYFKLNIHSFSGGTEVTAFHRNTVKTLQKAGFDFQVADFSHQNPKYLISFAGSRKTILGFSKRFDHPENKEPFIAITTCNNADKNCPFIPTAIERFHLPFVDPKAFDDTPERKEMYLKTNRQIAAEMHFIFSEVQKQIFLKLLYLCRKECSLKRDL</sequence>
<dbReference type="PANTHER" id="PTHR43428">
    <property type="entry name" value="ARSENATE REDUCTASE"/>
    <property type="match status" value="1"/>
</dbReference>
<dbReference type="Gene3D" id="3.40.50.2300">
    <property type="match status" value="1"/>
</dbReference>
<dbReference type="PANTHER" id="PTHR43428:SF1">
    <property type="entry name" value="ARSENATE REDUCTASE"/>
    <property type="match status" value="1"/>
</dbReference>
<protein>
    <recommendedName>
        <fullName evidence="3">Protein-tyrosine-phosphatase</fullName>
    </recommendedName>
</protein>
<keyword evidence="2" id="KW-1185">Reference proteome</keyword>
<dbReference type="RefSeq" id="WP_208078854.1">
    <property type="nucleotide sequence ID" value="NZ_CP071869.1"/>
</dbReference>
<dbReference type="EMBL" id="CP071869">
    <property type="protein sequence ID" value="QTE22870.1"/>
    <property type="molecule type" value="Genomic_DNA"/>
</dbReference>
<dbReference type="InterPro" id="IPR036196">
    <property type="entry name" value="Ptyr_pPase_sf"/>
</dbReference>
<dbReference type="KEGG" id="pcea:J3359_00935"/>
<dbReference type="AlphaFoldDB" id="A0A975CPA8"/>
<organism evidence="1 2">
    <name type="scientific">Polaribacter cellanae</name>
    <dbReference type="NCBI Taxonomy" id="2818493"/>
    <lineage>
        <taxon>Bacteria</taxon>
        <taxon>Pseudomonadati</taxon>
        <taxon>Bacteroidota</taxon>
        <taxon>Flavobacteriia</taxon>
        <taxon>Flavobacteriales</taxon>
        <taxon>Flavobacteriaceae</taxon>
    </lineage>
</organism>
<evidence type="ECO:0008006" key="3">
    <source>
        <dbReference type="Google" id="ProtNLM"/>
    </source>
</evidence>
<gene>
    <name evidence="1" type="ORF">J3359_00935</name>
</gene>
<evidence type="ECO:0000313" key="2">
    <source>
        <dbReference type="Proteomes" id="UP000663920"/>
    </source>
</evidence>
<dbReference type="Proteomes" id="UP000663920">
    <property type="component" value="Chromosome"/>
</dbReference>
<accession>A0A975CPA8</accession>
<reference evidence="1 2" key="1">
    <citation type="submission" date="2021-03" db="EMBL/GenBank/DDBJ databases">
        <title>Complete genome of Polaribacter_sp.SM13.</title>
        <authorList>
            <person name="Jeong S.W."/>
            <person name="Bae J.W."/>
        </authorList>
    </citation>
    <scope>NUCLEOTIDE SEQUENCE [LARGE SCALE GENOMIC DNA]</scope>
    <source>
        <strain evidence="1 2">SM13</strain>
    </source>
</reference>
<dbReference type="SUPFAM" id="SSF52788">
    <property type="entry name" value="Phosphotyrosine protein phosphatases I"/>
    <property type="match status" value="1"/>
</dbReference>
<name>A0A975CPA8_9FLAO</name>